<protein>
    <recommendedName>
        <fullName evidence="7">Peptidase M20 dimerisation domain-containing protein</fullName>
    </recommendedName>
</protein>
<dbReference type="SUPFAM" id="SSF55031">
    <property type="entry name" value="Bacterial exopeptidase dimerisation domain"/>
    <property type="match status" value="1"/>
</dbReference>
<name>A0A2M8KSN8_9BACT</name>
<comment type="caution">
    <text evidence="8">The sequence shown here is derived from an EMBL/GenBank/DDBJ whole genome shotgun (WGS) entry which is preliminary data.</text>
</comment>
<evidence type="ECO:0000256" key="5">
    <source>
        <dbReference type="PIRNR" id="PIRNR001123"/>
    </source>
</evidence>
<dbReference type="Gene3D" id="3.40.630.10">
    <property type="entry name" value="Zn peptidases"/>
    <property type="match status" value="1"/>
</dbReference>
<dbReference type="PIRSF" id="PIRSF001123">
    <property type="entry name" value="PepA_GA"/>
    <property type="match status" value="1"/>
</dbReference>
<keyword evidence="2 6" id="KW-0479">Metal-binding</keyword>
<evidence type="ECO:0000313" key="8">
    <source>
        <dbReference type="EMBL" id="PJE62910.1"/>
    </source>
</evidence>
<dbReference type="InterPro" id="IPR008007">
    <property type="entry name" value="Peptidase_M42"/>
</dbReference>
<keyword evidence="4" id="KW-0862">Zinc</keyword>
<dbReference type="InterPro" id="IPR002933">
    <property type="entry name" value="Peptidase_M20"/>
</dbReference>
<dbReference type="InterPro" id="IPR001261">
    <property type="entry name" value="ArgE/DapE_CS"/>
</dbReference>
<evidence type="ECO:0000256" key="4">
    <source>
        <dbReference type="ARBA" id="ARBA00022833"/>
    </source>
</evidence>
<dbReference type="EMBL" id="PFED01000105">
    <property type="protein sequence ID" value="PJE62910.1"/>
    <property type="molecule type" value="Genomic_DNA"/>
</dbReference>
<evidence type="ECO:0000256" key="1">
    <source>
        <dbReference type="ARBA" id="ARBA00001947"/>
    </source>
</evidence>
<dbReference type="GO" id="GO:0046872">
    <property type="term" value="F:metal ion binding"/>
    <property type="evidence" value="ECO:0007669"/>
    <property type="project" value="UniProtKB-UniRule"/>
</dbReference>
<dbReference type="SUPFAM" id="SSF53187">
    <property type="entry name" value="Zn-dependent exopeptidases"/>
    <property type="match status" value="1"/>
</dbReference>
<keyword evidence="3" id="KW-0378">Hydrolase</keyword>
<dbReference type="PROSITE" id="PS00758">
    <property type="entry name" value="ARGE_DAPE_CPG2_1"/>
    <property type="match status" value="1"/>
</dbReference>
<proteinExistence type="inferred from homology"/>
<gene>
    <name evidence="8" type="ORF">COU88_02410</name>
</gene>
<dbReference type="AlphaFoldDB" id="A0A2M8KSN8"/>
<evidence type="ECO:0000256" key="2">
    <source>
        <dbReference type="ARBA" id="ARBA00022723"/>
    </source>
</evidence>
<evidence type="ECO:0000313" key="9">
    <source>
        <dbReference type="Proteomes" id="UP000229554"/>
    </source>
</evidence>
<dbReference type="Proteomes" id="UP000229554">
    <property type="component" value="Unassembled WGS sequence"/>
</dbReference>
<dbReference type="PANTHER" id="PTHR43808">
    <property type="entry name" value="ACETYLORNITHINE DEACETYLASE"/>
    <property type="match status" value="1"/>
</dbReference>
<feature type="binding site" evidence="6">
    <location>
        <position position="60"/>
    </location>
    <ligand>
        <name>Zn(2+)</name>
        <dbReference type="ChEBI" id="CHEBI:29105"/>
        <label>1</label>
    </ligand>
</feature>
<accession>A0A2M8KSN8</accession>
<dbReference type="Pfam" id="PF01546">
    <property type="entry name" value="Peptidase_M20"/>
    <property type="match status" value="1"/>
</dbReference>
<reference evidence="9" key="1">
    <citation type="submission" date="2017-09" db="EMBL/GenBank/DDBJ databases">
        <title>Depth-based differentiation of microbial function through sediment-hosted aquifers and enrichment of novel symbionts in the deep terrestrial subsurface.</title>
        <authorList>
            <person name="Probst A.J."/>
            <person name="Ladd B."/>
            <person name="Jarett J.K."/>
            <person name="Geller-Mcgrath D.E."/>
            <person name="Sieber C.M.K."/>
            <person name="Emerson J.B."/>
            <person name="Anantharaman K."/>
            <person name="Thomas B.C."/>
            <person name="Malmstrom R."/>
            <person name="Stieglmeier M."/>
            <person name="Klingl A."/>
            <person name="Woyke T."/>
            <person name="Ryan C.M."/>
            <person name="Banfield J.F."/>
        </authorList>
    </citation>
    <scope>NUCLEOTIDE SEQUENCE [LARGE SCALE GENOMIC DNA]</scope>
</reference>
<dbReference type="Pfam" id="PF07687">
    <property type="entry name" value="M20_dimer"/>
    <property type="match status" value="1"/>
</dbReference>
<organism evidence="8 9">
    <name type="scientific">Candidatus Roizmanbacteria bacterium CG10_big_fil_rev_8_21_14_0_10_39_6</name>
    <dbReference type="NCBI Taxonomy" id="1974853"/>
    <lineage>
        <taxon>Bacteria</taxon>
        <taxon>Candidatus Roizmaniibacteriota</taxon>
    </lineage>
</organism>
<evidence type="ECO:0000256" key="3">
    <source>
        <dbReference type="ARBA" id="ARBA00022801"/>
    </source>
</evidence>
<evidence type="ECO:0000259" key="7">
    <source>
        <dbReference type="Pfam" id="PF07687"/>
    </source>
</evidence>
<comment type="similarity">
    <text evidence="5">Belongs to the peptidase M42 family.</text>
</comment>
<evidence type="ECO:0000256" key="6">
    <source>
        <dbReference type="PIRSR" id="PIRSR001123-2"/>
    </source>
</evidence>
<dbReference type="InterPro" id="IPR050072">
    <property type="entry name" value="Peptidase_M20A"/>
</dbReference>
<dbReference type="InterPro" id="IPR036264">
    <property type="entry name" value="Bact_exopeptidase_dim_dom"/>
</dbReference>
<dbReference type="GO" id="GO:0004177">
    <property type="term" value="F:aminopeptidase activity"/>
    <property type="evidence" value="ECO:0007669"/>
    <property type="project" value="UniProtKB-UniRule"/>
</dbReference>
<sequence>MEYIKKLIAIHSISGDEQKVQEYIYDEINKLGLGPQKVGNNIVVRIQGMNSKKALLFNAHVDTVPEGSLELWKTNPFVPTVRGDKVYGLGASDEKAGVASLLLLAKKLITLKPMCDVWLHFVVHEELDGSGTKETMRWFMKQYKNKYKHIAGILVEPTGLEEIQIGHRGNIFLQLTAYGDSGHGSRPDIINKHAVFEMVKALHELKKLEKKWRKYNDQLLGKPTIALATSINAGDMHAPNKFPDTCRATIDIRTNPQMHALALGDIKASLQNLGVDLDVLYTPAGAGKTDKNNALVTVTKKLFPKARICISQGSTDQCFFTEEGIPAIIIGPGEKECMHISNEYCVASKIQKAQQQYLKIIQQWGIL</sequence>
<comment type="cofactor">
    <cofactor evidence="6">
        <name>a divalent metal cation</name>
        <dbReference type="ChEBI" id="CHEBI:60240"/>
    </cofactor>
    <text evidence="6">Binds 2 divalent metal cations per subunit.</text>
</comment>
<dbReference type="InterPro" id="IPR011650">
    <property type="entry name" value="Peptidase_M20_dimer"/>
</dbReference>
<feature type="domain" description="Peptidase M20 dimerisation" evidence="7">
    <location>
        <begin position="165"/>
        <end position="259"/>
    </location>
</feature>
<dbReference type="Gene3D" id="3.30.70.360">
    <property type="match status" value="1"/>
</dbReference>
<comment type="cofactor">
    <cofactor evidence="1">
        <name>Zn(2+)</name>
        <dbReference type="ChEBI" id="CHEBI:29105"/>
    </cofactor>
</comment>